<organism evidence="1 2">
    <name type="scientific">Mycoplasmopsis caviae</name>
    <dbReference type="NCBI Taxonomy" id="55603"/>
    <lineage>
        <taxon>Bacteria</taxon>
        <taxon>Bacillati</taxon>
        <taxon>Mycoplasmatota</taxon>
        <taxon>Mycoplasmoidales</taxon>
        <taxon>Metamycoplasmataceae</taxon>
        <taxon>Mycoplasmopsis</taxon>
    </lineage>
</organism>
<dbReference type="Pfam" id="PF06646">
    <property type="entry name" value="CypI"/>
    <property type="match status" value="1"/>
</dbReference>
<dbReference type="InterPro" id="IPR010592">
    <property type="entry name" value="CypI"/>
</dbReference>
<gene>
    <name evidence="1" type="ORF">NCTC10126_01039</name>
</gene>
<reference evidence="1 2" key="1">
    <citation type="submission" date="2018-12" db="EMBL/GenBank/DDBJ databases">
        <authorList>
            <consortium name="Pathogen Informatics"/>
        </authorList>
    </citation>
    <scope>NUCLEOTIDE SEQUENCE [LARGE SCALE GENOMIC DNA]</scope>
    <source>
        <strain evidence="1 2">NCTC10126</strain>
    </source>
</reference>
<evidence type="ECO:0000313" key="1">
    <source>
        <dbReference type="EMBL" id="VDR42514.1"/>
    </source>
</evidence>
<accession>A0A3P8KDC1</accession>
<dbReference type="RefSeq" id="WP_272940701.1">
    <property type="nucleotide sequence ID" value="NZ_UZVY01000005.1"/>
</dbReference>
<dbReference type="Proteomes" id="UP000280036">
    <property type="component" value="Unassembled WGS sequence"/>
</dbReference>
<proteinExistence type="predicted"/>
<sequence>MYEKDKFVDVQRGAIWIFGTEDERSNIKNAWINRRWDDFYNSV</sequence>
<dbReference type="AlphaFoldDB" id="A0A3P8KDC1"/>
<name>A0A3P8KDC1_9BACT</name>
<protein>
    <submittedName>
        <fullName evidence="1">Uncharacterized protein</fullName>
    </submittedName>
</protein>
<dbReference type="InterPro" id="IPR043100">
    <property type="entry name" value="CypI_dom_II"/>
</dbReference>
<evidence type="ECO:0000313" key="2">
    <source>
        <dbReference type="Proteomes" id="UP000280036"/>
    </source>
</evidence>
<dbReference type="EMBL" id="UZVY01000005">
    <property type="protein sequence ID" value="VDR42514.1"/>
    <property type="molecule type" value="Genomic_DNA"/>
</dbReference>
<dbReference type="Gene3D" id="3.40.190.190">
    <property type="entry name" value="CypI, domain 2"/>
    <property type="match status" value="1"/>
</dbReference>